<dbReference type="PROSITE" id="PS51866">
    <property type="entry name" value="MOP"/>
    <property type="match status" value="1"/>
</dbReference>
<sequence length="372" mass="40606">MTRGAIRAKFRGFAGRFELNAAFETPARGVTALFGHSGCGKTMLLRCIAGLNRLDDGFIAIDGETWQDDGYFRPTHQRPIGYVFQEASLFPHLSVRRNLTYGAPRKPNNGESLRFDDVVDLLGLAGLLDRAPSHLSGGERQRVAIGRALLSQPRLMLMDEPLSALDRMTKDEILPFLERLHEELSMPVIYVSHDMEEVERLADRLVLMKGGRVVASGPLARLQSDPDLPLMQSRSAAVSLNAKVERYDANYGVASLRADGGSFEVPSPPVAAGEIRRIRILATDVSLARELLPRSTILNVLPARILSVAPSEENRMTAVLGLGPEGAGARILARVTRLSWERLEFAPRMDVFAQIKAVTFAPGRTGSANGGG</sequence>
<dbReference type="GO" id="GO:0015098">
    <property type="term" value="F:molybdate ion transmembrane transporter activity"/>
    <property type="evidence" value="ECO:0007669"/>
    <property type="project" value="InterPro"/>
</dbReference>
<organism evidence="13 14">
    <name type="scientific">Methylocystis heyeri</name>
    <dbReference type="NCBI Taxonomy" id="391905"/>
    <lineage>
        <taxon>Bacteria</taxon>
        <taxon>Pseudomonadati</taxon>
        <taxon>Pseudomonadota</taxon>
        <taxon>Alphaproteobacteria</taxon>
        <taxon>Hyphomicrobiales</taxon>
        <taxon>Methylocystaceae</taxon>
        <taxon>Methylocystis</taxon>
    </lineage>
</organism>
<dbReference type="PANTHER" id="PTHR43514">
    <property type="entry name" value="ABC TRANSPORTER I FAMILY MEMBER 10"/>
    <property type="match status" value="1"/>
</dbReference>
<dbReference type="InterPro" id="IPR011868">
    <property type="entry name" value="ModC_ABC_ATP-bd"/>
</dbReference>
<evidence type="ECO:0000256" key="8">
    <source>
        <dbReference type="ARBA" id="ARBA00022967"/>
    </source>
</evidence>
<dbReference type="Gene3D" id="2.40.50.100">
    <property type="match status" value="1"/>
</dbReference>
<feature type="domain" description="ABC transporter" evidence="11">
    <location>
        <begin position="2"/>
        <end position="235"/>
    </location>
</feature>
<reference evidence="13 14" key="1">
    <citation type="submission" date="2019-11" db="EMBL/GenBank/DDBJ databases">
        <title>The genome sequence of Methylocystis heyeri.</title>
        <authorList>
            <person name="Oshkin I.Y."/>
            <person name="Miroshnikov K."/>
            <person name="Dedysh S.N."/>
        </authorList>
    </citation>
    <scope>NUCLEOTIDE SEQUENCE [LARGE SCALE GENOMIC DNA]</scope>
    <source>
        <strain evidence="13 14">H2</strain>
    </source>
</reference>
<gene>
    <name evidence="13" type="primary">modC</name>
    <name evidence="13" type="ORF">H2LOC_002715</name>
</gene>
<dbReference type="AlphaFoldDB" id="A0A6B8K9B6"/>
<proteinExistence type="inferred from homology"/>
<dbReference type="SMART" id="SM00382">
    <property type="entry name" value="AAA"/>
    <property type="match status" value="1"/>
</dbReference>
<evidence type="ECO:0000256" key="1">
    <source>
        <dbReference type="ARBA" id="ARBA00005417"/>
    </source>
</evidence>
<keyword evidence="7 13" id="KW-0067">ATP-binding</keyword>
<keyword evidence="5" id="KW-0997">Cell inner membrane</keyword>
<name>A0A6B8K9B6_9HYPH</name>
<dbReference type="SUPFAM" id="SSF50331">
    <property type="entry name" value="MOP-like"/>
    <property type="match status" value="1"/>
</dbReference>
<dbReference type="Pfam" id="PF00005">
    <property type="entry name" value="ABC_tran"/>
    <property type="match status" value="1"/>
</dbReference>
<evidence type="ECO:0000259" key="12">
    <source>
        <dbReference type="PROSITE" id="PS51866"/>
    </source>
</evidence>
<dbReference type="InterPro" id="IPR004606">
    <property type="entry name" value="Mop_domain"/>
</dbReference>
<dbReference type="GO" id="GO:0005524">
    <property type="term" value="F:ATP binding"/>
    <property type="evidence" value="ECO:0007669"/>
    <property type="project" value="UniProtKB-KW"/>
</dbReference>
<dbReference type="InterPro" id="IPR005116">
    <property type="entry name" value="Transp-assoc_OB_typ1"/>
</dbReference>
<evidence type="ECO:0000256" key="10">
    <source>
        <dbReference type="PROSITE-ProRule" id="PRU01213"/>
    </source>
</evidence>
<dbReference type="InterPro" id="IPR003593">
    <property type="entry name" value="AAA+_ATPase"/>
</dbReference>
<keyword evidence="8" id="KW-1278">Translocase</keyword>
<dbReference type="InterPro" id="IPR027417">
    <property type="entry name" value="P-loop_NTPase"/>
</dbReference>
<dbReference type="InterPro" id="IPR003439">
    <property type="entry name" value="ABC_transporter-like_ATP-bd"/>
</dbReference>
<keyword evidence="4 10" id="KW-0500">Molybdenum</keyword>
<keyword evidence="2" id="KW-0813">Transport</keyword>
<comment type="similarity">
    <text evidence="1">Belongs to the ABC transporter superfamily.</text>
</comment>
<dbReference type="NCBIfam" id="TIGR02142">
    <property type="entry name" value="modC_ABC"/>
    <property type="match status" value="1"/>
</dbReference>
<dbReference type="InterPro" id="IPR017871">
    <property type="entry name" value="ABC_transporter-like_CS"/>
</dbReference>
<keyword evidence="14" id="KW-1185">Reference proteome</keyword>
<dbReference type="EMBL" id="CP046052">
    <property type="protein sequence ID" value="QGM44686.1"/>
    <property type="molecule type" value="Genomic_DNA"/>
</dbReference>
<evidence type="ECO:0000256" key="6">
    <source>
        <dbReference type="ARBA" id="ARBA00022741"/>
    </source>
</evidence>
<dbReference type="GO" id="GO:0016020">
    <property type="term" value="C:membrane"/>
    <property type="evidence" value="ECO:0007669"/>
    <property type="project" value="InterPro"/>
</dbReference>
<dbReference type="PROSITE" id="PS50893">
    <property type="entry name" value="ABC_TRANSPORTER_2"/>
    <property type="match status" value="1"/>
</dbReference>
<dbReference type="PROSITE" id="PS00211">
    <property type="entry name" value="ABC_TRANSPORTER_1"/>
    <property type="match status" value="1"/>
</dbReference>
<evidence type="ECO:0000313" key="14">
    <source>
        <dbReference type="Proteomes" id="UP000309061"/>
    </source>
</evidence>
<keyword evidence="9" id="KW-0472">Membrane</keyword>
<protein>
    <submittedName>
        <fullName evidence="13">Molybdenum ABC transporter ATP-binding protein</fullName>
    </submittedName>
</protein>
<dbReference type="SUPFAM" id="SSF52540">
    <property type="entry name" value="P-loop containing nucleoside triphosphate hydrolases"/>
    <property type="match status" value="1"/>
</dbReference>
<dbReference type="RefSeq" id="WP_136494982.1">
    <property type="nucleotide sequence ID" value="NZ_CP046052.1"/>
</dbReference>
<dbReference type="Proteomes" id="UP000309061">
    <property type="component" value="Chromosome"/>
</dbReference>
<dbReference type="Gene3D" id="3.40.50.300">
    <property type="entry name" value="P-loop containing nucleotide triphosphate hydrolases"/>
    <property type="match status" value="1"/>
</dbReference>
<dbReference type="GO" id="GO:0140359">
    <property type="term" value="F:ABC-type transporter activity"/>
    <property type="evidence" value="ECO:0007669"/>
    <property type="project" value="InterPro"/>
</dbReference>
<dbReference type="PANTHER" id="PTHR43514:SF10">
    <property type="entry name" value="MOLYBDENUM IMPORT ATP-BINDING PROTEIN MODC 2"/>
    <property type="match status" value="1"/>
</dbReference>
<evidence type="ECO:0000256" key="4">
    <source>
        <dbReference type="ARBA" id="ARBA00022505"/>
    </source>
</evidence>
<keyword evidence="3" id="KW-1003">Cell membrane</keyword>
<evidence type="ECO:0000256" key="2">
    <source>
        <dbReference type="ARBA" id="ARBA00022448"/>
    </source>
</evidence>
<evidence type="ECO:0000259" key="11">
    <source>
        <dbReference type="PROSITE" id="PS50893"/>
    </source>
</evidence>
<keyword evidence="6" id="KW-0547">Nucleotide-binding</keyword>
<evidence type="ECO:0000256" key="5">
    <source>
        <dbReference type="ARBA" id="ARBA00022519"/>
    </source>
</evidence>
<dbReference type="InterPro" id="IPR008995">
    <property type="entry name" value="Mo/tungstate-bd_C_term_dom"/>
</dbReference>
<feature type="domain" description="Mop" evidence="12">
    <location>
        <begin position="294"/>
        <end position="364"/>
    </location>
</feature>
<evidence type="ECO:0000313" key="13">
    <source>
        <dbReference type="EMBL" id="QGM44686.1"/>
    </source>
</evidence>
<dbReference type="GO" id="GO:0016887">
    <property type="term" value="F:ATP hydrolysis activity"/>
    <property type="evidence" value="ECO:0007669"/>
    <property type="project" value="InterPro"/>
</dbReference>
<dbReference type="InterPro" id="IPR050334">
    <property type="entry name" value="Molybdenum_import_ModC"/>
</dbReference>
<dbReference type="KEGG" id="mhey:H2LOC_002715"/>
<evidence type="ECO:0000256" key="9">
    <source>
        <dbReference type="ARBA" id="ARBA00023136"/>
    </source>
</evidence>
<evidence type="ECO:0000256" key="7">
    <source>
        <dbReference type="ARBA" id="ARBA00022840"/>
    </source>
</evidence>
<dbReference type="OrthoDB" id="8134152at2"/>
<dbReference type="Pfam" id="PF03459">
    <property type="entry name" value="TOBE"/>
    <property type="match status" value="1"/>
</dbReference>
<accession>A0A6B8K9B6</accession>
<evidence type="ECO:0000256" key="3">
    <source>
        <dbReference type="ARBA" id="ARBA00022475"/>
    </source>
</evidence>